<keyword evidence="2" id="KW-0812">Transmembrane</keyword>
<evidence type="ECO:0000256" key="1">
    <source>
        <dbReference type="ARBA" id="ARBA00022612"/>
    </source>
</evidence>
<accession>A0A4D7ANR6</accession>
<evidence type="ECO:0000313" key="5">
    <source>
        <dbReference type="Proteomes" id="UP000298642"/>
    </source>
</evidence>
<name>A0A4D7ANR6_9FIRM</name>
<feature type="transmembrane region" description="Helical" evidence="2">
    <location>
        <begin position="504"/>
        <end position="524"/>
    </location>
</feature>
<organism evidence="4 5">
    <name type="scientific">Dysosmobacter welbionis</name>
    <dbReference type="NCBI Taxonomy" id="2093857"/>
    <lineage>
        <taxon>Bacteria</taxon>
        <taxon>Bacillati</taxon>
        <taxon>Bacillota</taxon>
        <taxon>Clostridia</taxon>
        <taxon>Eubacteriales</taxon>
        <taxon>Oscillospiraceae</taxon>
        <taxon>Dysosmobacter</taxon>
    </lineage>
</organism>
<evidence type="ECO:0000313" key="4">
    <source>
        <dbReference type="EMBL" id="QCI59213.1"/>
    </source>
</evidence>
<dbReference type="PANTHER" id="PTHR37813:SF1">
    <property type="entry name" value="FELS-2 PROPHAGE PROTEIN"/>
    <property type="match status" value="1"/>
</dbReference>
<dbReference type="PANTHER" id="PTHR37813">
    <property type="entry name" value="FELS-2 PROPHAGE PROTEIN"/>
    <property type="match status" value="1"/>
</dbReference>
<keyword evidence="2" id="KW-0472">Membrane</keyword>
<dbReference type="InterPro" id="IPR010090">
    <property type="entry name" value="Phage_tape_meas"/>
</dbReference>
<dbReference type="Pfam" id="PF10145">
    <property type="entry name" value="PhageMin_Tail"/>
    <property type="match status" value="1"/>
</dbReference>
<dbReference type="RefSeq" id="WP_136891200.1">
    <property type="nucleotide sequence ID" value="NZ_CP034413.3"/>
</dbReference>
<protein>
    <submittedName>
        <fullName evidence="4">Phage tail tape measure protein</fullName>
    </submittedName>
</protein>
<dbReference type="EMBL" id="CP034413">
    <property type="protein sequence ID" value="QCI59213.1"/>
    <property type="molecule type" value="Genomic_DNA"/>
</dbReference>
<feature type="transmembrane region" description="Helical" evidence="2">
    <location>
        <begin position="536"/>
        <end position="556"/>
    </location>
</feature>
<keyword evidence="5" id="KW-1185">Reference proteome</keyword>
<dbReference type="AlphaFoldDB" id="A0A4D7ANR6"/>
<reference evidence="5" key="1">
    <citation type="submission" date="2018-12" db="EMBL/GenBank/DDBJ databases">
        <title>Dusodibacter welbiota gen. nov., sp. nov., isolated from human faeces and emended description of the Oscillibacter genus.</title>
        <authorList>
            <person name="Le Roy T."/>
            <person name="Van der Smissen P."/>
            <person name="Delzenne N."/>
            <person name="Muccioli G."/>
            <person name="Collet J.F."/>
            <person name="Cani P.D."/>
        </authorList>
    </citation>
    <scope>NUCLEOTIDE SEQUENCE [LARGE SCALE GENOMIC DNA]</scope>
    <source>
        <strain evidence="5">J115</strain>
    </source>
</reference>
<dbReference type="KEGG" id="obj:EIO64_08235"/>
<gene>
    <name evidence="4" type="ORF">EIO64_08235</name>
</gene>
<evidence type="ECO:0000256" key="2">
    <source>
        <dbReference type="SAM" id="Phobius"/>
    </source>
</evidence>
<feature type="transmembrane region" description="Helical" evidence="2">
    <location>
        <begin position="458"/>
        <end position="483"/>
    </location>
</feature>
<keyword evidence="1" id="KW-1188">Viral release from host cell</keyword>
<feature type="domain" description="Phage tail tape measure protein" evidence="3">
    <location>
        <begin position="103"/>
        <end position="298"/>
    </location>
</feature>
<evidence type="ECO:0000259" key="3">
    <source>
        <dbReference type="Pfam" id="PF10145"/>
    </source>
</evidence>
<dbReference type="Proteomes" id="UP000298642">
    <property type="component" value="Chromosome"/>
</dbReference>
<proteinExistence type="predicted"/>
<sequence>MARGKVYDLAIKIAGRVDSSLKKACLDADEQLGELAKTAEKIGKAAKVAAGVTTAAIGAVGVASVKAYTEHQQAANSMAAATGAAGEQLEYLQDAMDTVYTDNYGESLQDVADAVSLVDRNMKNISPDEIVEATEAALALQDTFEYGVEESTRAAAAIQKNFGGSAKEAFSLIAAGAQNGLDYSGELIDTINEYSSQFSKLGFTADSMFQLLQSGADSTAWNLDKVGDAIKEFSIRSIDGSDTTVAAFQALGYNASDMMETFAGGGEAANKAFYDVLNTLMDVDDQVQRDAIGVSLFGTMWEDLGAEAMQAMADASTAAYDTQGALDQINSVRYNDLESAMRGVKRQAEEILWTIGEQLEPYILDGLNFLSATVIPNVQAAVEKLGGYVESNVIPAAKTAAQWIGENKDMLLTLAGAIATAVGAYMALKTAGQAAGAIKGIGTVLGTAIKQGGLLKTVVGLLGGQFTVVIAIIAAVAGAFVILWNRSEKFRNSVMGIWQRVQPLIQAFGNLVSLIATSLAPVLANLGTVVLGGLEAAFVAMAPYIENVITILTNLIEFITNVFSGNWSAAWQNVVNIFGSVFGMIVNLAKVPINAVISAINWVISKINSISVTIPDWVPGVGGTTLGFNIPTIPALAAGGVATAPTLAMIGEGGEPEAVMPLSKLAELLDEWTKPKPQGGGGGQEDAGGDHIVWSPVFNFYGNTTKEEAVAAARMSFAEFKKMYKQMKAEERRKSFSPA</sequence>
<keyword evidence="2" id="KW-1133">Transmembrane helix</keyword>